<feature type="region of interest" description="Disordered" evidence="1">
    <location>
        <begin position="301"/>
        <end position="321"/>
    </location>
</feature>
<dbReference type="OrthoDB" id="10052321at2759"/>
<protein>
    <submittedName>
        <fullName evidence="2">Eukaryotic mitochondrial regulator protein-domain-containing protein</fullName>
    </submittedName>
</protein>
<accession>A0A9P7AR34</accession>
<dbReference type="GO" id="GO:0005763">
    <property type="term" value="C:mitochondrial small ribosomal subunit"/>
    <property type="evidence" value="ECO:0007669"/>
    <property type="project" value="TreeGrafter"/>
</dbReference>
<dbReference type="GeneID" id="64600340"/>
<gene>
    <name evidence="2" type="ORF">HD556DRAFT_1443268</name>
</gene>
<comment type="caution">
    <text evidence="2">The sequence shown here is derived from an EMBL/GenBank/DDBJ whole genome shotgun (WGS) entry which is preliminary data.</text>
</comment>
<dbReference type="PANTHER" id="PTHR28158">
    <property type="entry name" value="37S RIBOSOMAL PROTEIN S35, MITOCHONDRIAL"/>
    <property type="match status" value="1"/>
</dbReference>
<proteinExistence type="predicted"/>
<dbReference type="Pfam" id="PF12298">
    <property type="entry name" value="Bot1p"/>
    <property type="match status" value="1"/>
</dbReference>
<dbReference type="RefSeq" id="XP_041160192.1">
    <property type="nucleotide sequence ID" value="XM_041306576.1"/>
</dbReference>
<dbReference type="Proteomes" id="UP000719766">
    <property type="component" value="Unassembled WGS sequence"/>
</dbReference>
<dbReference type="AlphaFoldDB" id="A0A9P7AR34"/>
<dbReference type="EMBL" id="JABBWE010000028">
    <property type="protein sequence ID" value="KAG1793887.1"/>
    <property type="molecule type" value="Genomic_DNA"/>
</dbReference>
<dbReference type="GO" id="GO:0003735">
    <property type="term" value="F:structural constituent of ribosome"/>
    <property type="evidence" value="ECO:0007669"/>
    <property type="project" value="TreeGrafter"/>
</dbReference>
<sequence>MFTRLRISASSSKCTLRLPSAHGCPRRTFFQSFVAGKDENFEANDEDDALGEAILEGLNLPDDAETPRTPSYENWIAGAGLKYRDSAPRNWLGSGTPFPLNQSFRPPPPVSDALRTHIYFSYMADPEANSVRVLAARHHLSIKRIDAILRLKGLEQSWKKGKPVQTGFVQGMESILGVPRTKVFTTLDESKPVPVQYDTNQQVAKIDSDRYDAVEADREDEEAGGFDWARQRYQRMFWETVPEGKDPIMPGILEAATKSATATSENRTKTTIVERPGRPAIKFIDVGNMFLDIKEQERRVKESERRAKVRSRRKERQWMAN</sequence>
<evidence type="ECO:0000256" key="1">
    <source>
        <dbReference type="SAM" id="MobiDB-lite"/>
    </source>
</evidence>
<evidence type="ECO:0000313" key="2">
    <source>
        <dbReference type="EMBL" id="KAG1793887.1"/>
    </source>
</evidence>
<dbReference type="PANTHER" id="PTHR28158:SF1">
    <property type="entry name" value="SMALL RIBOSOMAL SUBUNIT PROTEIN MS45"/>
    <property type="match status" value="1"/>
</dbReference>
<dbReference type="InterPro" id="IPR021036">
    <property type="entry name" value="Ribosomal_mS45"/>
</dbReference>
<keyword evidence="3" id="KW-1185">Reference proteome</keyword>
<evidence type="ECO:0000313" key="3">
    <source>
        <dbReference type="Proteomes" id="UP000719766"/>
    </source>
</evidence>
<organism evidence="2 3">
    <name type="scientific">Suillus plorans</name>
    <dbReference type="NCBI Taxonomy" id="116603"/>
    <lineage>
        <taxon>Eukaryota</taxon>
        <taxon>Fungi</taxon>
        <taxon>Dikarya</taxon>
        <taxon>Basidiomycota</taxon>
        <taxon>Agaricomycotina</taxon>
        <taxon>Agaricomycetes</taxon>
        <taxon>Agaricomycetidae</taxon>
        <taxon>Boletales</taxon>
        <taxon>Suillineae</taxon>
        <taxon>Suillaceae</taxon>
        <taxon>Suillus</taxon>
    </lineage>
</organism>
<reference evidence="2" key="1">
    <citation type="journal article" date="2020" name="New Phytol.">
        <title>Comparative genomics reveals dynamic genome evolution in host specialist ectomycorrhizal fungi.</title>
        <authorList>
            <person name="Lofgren L.A."/>
            <person name="Nguyen N.H."/>
            <person name="Vilgalys R."/>
            <person name="Ruytinx J."/>
            <person name="Liao H.L."/>
            <person name="Branco S."/>
            <person name="Kuo A."/>
            <person name="LaButti K."/>
            <person name="Lipzen A."/>
            <person name="Andreopoulos W."/>
            <person name="Pangilinan J."/>
            <person name="Riley R."/>
            <person name="Hundley H."/>
            <person name="Na H."/>
            <person name="Barry K."/>
            <person name="Grigoriev I.V."/>
            <person name="Stajich J.E."/>
            <person name="Kennedy P.G."/>
        </authorList>
    </citation>
    <scope>NUCLEOTIDE SEQUENCE</scope>
    <source>
        <strain evidence="2">S12</strain>
    </source>
</reference>
<dbReference type="GO" id="GO:0032543">
    <property type="term" value="P:mitochondrial translation"/>
    <property type="evidence" value="ECO:0007669"/>
    <property type="project" value="TreeGrafter"/>
</dbReference>
<name>A0A9P7AR34_9AGAM</name>